<evidence type="ECO:0000259" key="9">
    <source>
        <dbReference type="SMART" id="SM00322"/>
    </source>
</evidence>
<dbReference type="Pfam" id="PF24668">
    <property type="entry name" value="KH_Vigilin"/>
    <property type="match status" value="1"/>
</dbReference>
<feature type="domain" description="K Homology" evidence="9">
    <location>
        <begin position="863"/>
        <end position="961"/>
    </location>
</feature>
<feature type="domain" description="K Homology" evidence="9">
    <location>
        <begin position="355"/>
        <end position="420"/>
    </location>
</feature>
<feature type="compositionally biased region" description="Basic and acidic residues" evidence="8">
    <location>
        <begin position="182"/>
        <end position="196"/>
    </location>
</feature>
<dbReference type="Ensembl" id="ENSJJAT00000016447.1">
    <property type="protein sequence ID" value="ENSJJAP00000009994.1"/>
    <property type="gene ID" value="ENSJJAG00000013712.1"/>
</dbReference>
<dbReference type="CDD" id="cd22411">
    <property type="entry name" value="KH-I_Vigilin_rpt8"/>
    <property type="match status" value="1"/>
</dbReference>
<dbReference type="SMART" id="SM00322">
    <property type="entry name" value="KH"/>
    <property type="match status" value="9"/>
</dbReference>
<feature type="compositionally biased region" description="Basic residues" evidence="8">
    <location>
        <begin position="1"/>
        <end position="22"/>
    </location>
</feature>
<dbReference type="GeneTree" id="ENSGT00900000141059"/>
<dbReference type="InterPro" id="IPR004088">
    <property type="entry name" value="KH_dom_type_1"/>
</dbReference>
<dbReference type="PROSITE" id="PS50084">
    <property type="entry name" value="KH_TYPE_1"/>
    <property type="match status" value="5"/>
</dbReference>
<dbReference type="Gene3D" id="3.30.1370.10">
    <property type="entry name" value="K Homology domain, type 1"/>
    <property type="match status" value="10"/>
</dbReference>
<evidence type="ECO:0000256" key="3">
    <source>
        <dbReference type="ARBA" id="ARBA00022737"/>
    </source>
</evidence>
<feature type="domain" description="K Homology" evidence="9">
    <location>
        <begin position="962"/>
        <end position="1028"/>
    </location>
</feature>
<dbReference type="GO" id="GO:0003729">
    <property type="term" value="F:mRNA binding"/>
    <property type="evidence" value="ECO:0007669"/>
    <property type="project" value="TreeGrafter"/>
</dbReference>
<protein>
    <recommendedName>
        <fullName evidence="5">Vigilin</fullName>
    </recommendedName>
</protein>
<dbReference type="PANTHER" id="PTHR10627">
    <property type="entry name" value="SCP160"/>
    <property type="match status" value="1"/>
</dbReference>
<dbReference type="InterPro" id="IPR004087">
    <property type="entry name" value="KH_dom"/>
</dbReference>
<evidence type="ECO:0000256" key="7">
    <source>
        <dbReference type="SAM" id="Coils"/>
    </source>
</evidence>
<evidence type="ECO:0000313" key="10">
    <source>
        <dbReference type="Ensembl" id="ENSJJAP00000009994.1"/>
    </source>
</evidence>
<dbReference type="OMA" id="ISEITEC"/>
<feature type="region of interest" description="Disordered" evidence="8">
    <location>
        <begin position="182"/>
        <end position="213"/>
    </location>
</feature>
<evidence type="ECO:0000256" key="8">
    <source>
        <dbReference type="SAM" id="MobiDB-lite"/>
    </source>
</evidence>
<comment type="subcellular location">
    <subcellularLocation>
        <location evidence="1">Cytoplasm</location>
    </subcellularLocation>
</comment>
<keyword evidence="3" id="KW-0677">Repeat</keyword>
<feature type="coiled-coil region" evidence="7">
    <location>
        <begin position="1013"/>
        <end position="1040"/>
    </location>
</feature>
<evidence type="ECO:0000256" key="5">
    <source>
        <dbReference type="ARBA" id="ARBA00039270"/>
    </source>
</evidence>
<name>A0A8C5KGY0_JACJA</name>
<feature type="region of interest" description="Disordered" evidence="8">
    <location>
        <begin position="324"/>
        <end position="345"/>
    </location>
</feature>
<feature type="domain" description="K Homology" evidence="9">
    <location>
        <begin position="643"/>
        <end position="712"/>
    </location>
</feature>
<feature type="domain" description="K Homology" evidence="9">
    <location>
        <begin position="1040"/>
        <end position="1110"/>
    </location>
</feature>
<reference evidence="10" key="1">
    <citation type="submission" date="2025-08" db="UniProtKB">
        <authorList>
            <consortium name="Ensembl"/>
        </authorList>
    </citation>
    <scope>IDENTIFICATION</scope>
</reference>
<keyword evidence="2" id="KW-0963">Cytoplasm</keyword>
<dbReference type="Proteomes" id="UP000694385">
    <property type="component" value="Unassembled WGS sequence"/>
</dbReference>
<accession>A0A8C5KGY0</accession>
<evidence type="ECO:0000256" key="2">
    <source>
        <dbReference type="ARBA" id="ARBA00022490"/>
    </source>
</evidence>
<keyword evidence="7" id="KW-0175">Coiled coil</keyword>
<feature type="domain" description="K Homology" evidence="9">
    <location>
        <begin position="571"/>
        <end position="639"/>
    </location>
</feature>
<gene>
    <name evidence="10" type="primary">LOC101613655</name>
</gene>
<feature type="region of interest" description="Disordered" evidence="8">
    <location>
        <begin position="1"/>
        <end position="40"/>
    </location>
</feature>
<proteinExistence type="predicted"/>
<sequence>MDSKNKHTIHQKKGFHKQRHGKNVASKDVVSKAPSSDKVTKHLQETNLLKGPQEIVESSSKNIQQAKISISTQAFYLPQEEEYHLFQFGEVTLDNFYAYIMKKTDANLEFAFLQNQGLYLTVSGNPDTVRKAHKEIVEWCREQDLSVTLIPKEEHWSFLGQTGDKEQDLEQNAAKNNKNKFSNKEKACVDSTDKKQIKNKNSNGHFATSAKKHKGVIQRLDMEKALSSMTSGPYSNVSDDVYQETEVHLLIPLPNINEMDIKFIGRKPEVDPSEDCIKEMLDKPQTQTESGDVVKKCPHEFSPSVKKSFLYQILAEFEDLMETSSSGDTSDLETHDGEPSSSGDVFNEIEWNTKDSIISSIYAPSWLHKHIISSKHQYIDKISENMPKVHIHFTDKDNIILKGPLDDVNYAQEQFQLIVKDLMRKLDYAEINSDCKFHKHLIENSNDNISRISEKHQVSIMISPETEKNKLIRIEGESMDVQKAKKELLEFAANSSHEHIQFMSIKHHLHNLIFGRKHERLHEICKKFPDVILSFPYSKDKSDVVQLVGPKPESDKCIQYLEKMLKDIKENNYSITVPILKRLHKRIIGKRGSNIKRISEISNTTIRFPSENSNSEDFVITGYPENCEIAHEWILSIQKYIDNTTKEEIYIPSSLHKSLMNSKKSLITPIMHEGGKFDIYFPRSNTNIQKVIIKGPKETVEKAKRKLLYLVEEEKAKSYSMSVHVKSQYHQFLLNKNGSNVPAVCEKTGARIVLPSTTDEDQELVKIIGRQEAVKNVKKELDFLLKDLENVEEDSVVINRKFHHYFVLRKHQLLREMNEEYGGLAIAFSYAEKQSAKITIKGAKPCVQAAKKHIQNLFMPFDSKVTIQCVIPQKFHSFIMGTICSQIYQITSDYKVQIKFPEKQKTVQNIHLGVKEKEKENVQNNSKGLISDFPSNGDIIYISGHVDNCNAAKKALESLIPVIDEIHVPSNLRPYIMGPKGDGLCRLRKVFGVNIQWSHPEKNCDVISIMGLAANVEQAKIKLQKRVKDLQMEIEDREVKNFKLVVTLDPKQYYKITSYKGLPLAKICTEHGVTIRFPKKASPHIQDEIIITGYKEKTLAARDALIRVLHEIEKRVSNCPKIIMNQFQLDIYLPPIGYNNPNITVTGLPDNVRKAIECITNLQKRYLSASTENDLIGVIARVPLLFCKNYAPCNANMAPTLPDGVTMTTFPG</sequence>
<dbReference type="InterPro" id="IPR036612">
    <property type="entry name" value="KH_dom_type_1_sf"/>
</dbReference>
<evidence type="ECO:0000256" key="6">
    <source>
        <dbReference type="PROSITE-ProRule" id="PRU00117"/>
    </source>
</evidence>
<dbReference type="Pfam" id="PF00013">
    <property type="entry name" value="KH_1"/>
    <property type="match status" value="4"/>
</dbReference>
<dbReference type="SUPFAM" id="SSF54791">
    <property type="entry name" value="Eukaryotic type KH-domain (KH-domain type I)"/>
    <property type="match status" value="10"/>
</dbReference>
<keyword evidence="4 6" id="KW-0694">RNA-binding</keyword>
<feature type="domain" description="K Homology" evidence="9">
    <location>
        <begin position="497"/>
        <end position="566"/>
    </location>
</feature>
<dbReference type="AlphaFoldDB" id="A0A8C5KGY0"/>
<evidence type="ECO:0000256" key="4">
    <source>
        <dbReference type="ARBA" id="ARBA00022884"/>
    </source>
</evidence>
<dbReference type="PANTHER" id="PTHR10627:SF34">
    <property type="entry name" value="VIGILIN"/>
    <property type="match status" value="1"/>
</dbReference>
<evidence type="ECO:0000313" key="11">
    <source>
        <dbReference type="Proteomes" id="UP000694385"/>
    </source>
</evidence>
<reference evidence="10" key="2">
    <citation type="submission" date="2025-09" db="UniProtKB">
        <authorList>
            <consortium name="Ensembl"/>
        </authorList>
    </citation>
    <scope>IDENTIFICATION</scope>
</reference>
<evidence type="ECO:0000256" key="1">
    <source>
        <dbReference type="ARBA" id="ARBA00004496"/>
    </source>
</evidence>
<dbReference type="CDD" id="cd02394">
    <property type="entry name" value="KH-I_Vigilin_rpt6"/>
    <property type="match status" value="1"/>
</dbReference>
<dbReference type="GO" id="GO:0005737">
    <property type="term" value="C:cytoplasm"/>
    <property type="evidence" value="ECO:0007669"/>
    <property type="project" value="UniProtKB-SubCell"/>
</dbReference>
<keyword evidence="11" id="KW-1185">Reference proteome</keyword>
<feature type="domain" description="K Homology" evidence="9">
    <location>
        <begin position="425"/>
        <end position="493"/>
    </location>
</feature>
<organism evidence="10 11">
    <name type="scientific">Jaculus jaculus</name>
    <name type="common">Lesser Egyptian jerboa</name>
    <dbReference type="NCBI Taxonomy" id="51337"/>
    <lineage>
        <taxon>Eukaryota</taxon>
        <taxon>Metazoa</taxon>
        <taxon>Chordata</taxon>
        <taxon>Craniata</taxon>
        <taxon>Vertebrata</taxon>
        <taxon>Euteleostomi</taxon>
        <taxon>Mammalia</taxon>
        <taxon>Eutheria</taxon>
        <taxon>Euarchontoglires</taxon>
        <taxon>Glires</taxon>
        <taxon>Rodentia</taxon>
        <taxon>Myomorpha</taxon>
        <taxon>Dipodoidea</taxon>
        <taxon>Dipodidae</taxon>
        <taxon>Dipodinae</taxon>
        <taxon>Jaculus</taxon>
    </lineage>
</organism>
<feature type="domain" description="K Homology" evidence="9">
    <location>
        <begin position="717"/>
        <end position="786"/>
    </location>
</feature>
<dbReference type="InterPro" id="IPR057778">
    <property type="entry name" value="KH_Vigilin_N"/>
</dbReference>